<evidence type="ECO:0000313" key="1">
    <source>
        <dbReference type="EMBL" id="KAK8497548.1"/>
    </source>
</evidence>
<keyword evidence="2" id="KW-1185">Reference proteome</keyword>
<comment type="caution">
    <text evidence="1">The sequence shown here is derived from an EMBL/GenBank/DDBJ whole genome shotgun (WGS) entry which is preliminary data.</text>
</comment>
<accession>A0ABR2ATV9</accession>
<reference evidence="1 2" key="1">
    <citation type="journal article" date="2024" name="G3 (Bethesda)">
        <title>Genome assembly of Hibiscus sabdariffa L. provides insights into metabolisms of medicinal natural products.</title>
        <authorList>
            <person name="Kim T."/>
        </authorList>
    </citation>
    <scope>NUCLEOTIDE SEQUENCE [LARGE SCALE GENOMIC DNA]</scope>
    <source>
        <strain evidence="1">TK-2024</strain>
        <tissue evidence="1">Old leaves</tissue>
    </source>
</reference>
<sequence>MEGISTAVCKGLRGYWKRRGYVKLSGTSRGGARRSRVELGGSSRRRRFWKIRVKAKLRLPSPKKLFVWLRDAYVKMMVGLANSRVVSGYGGAMADHGVSAFGKRPIKEYDEKMIVEIYKSLVVAQGQQVPREAGKLRLSSAIICQR</sequence>
<evidence type="ECO:0000313" key="2">
    <source>
        <dbReference type="Proteomes" id="UP001472677"/>
    </source>
</evidence>
<name>A0ABR2ATV9_9ROSI</name>
<dbReference type="PANTHER" id="PTHR33702">
    <property type="entry name" value="BNAA09G40010D PROTEIN"/>
    <property type="match status" value="1"/>
</dbReference>
<gene>
    <name evidence="1" type="ORF">V6N12_037421</name>
</gene>
<dbReference type="PANTHER" id="PTHR33702:SF5">
    <property type="entry name" value="OS01G0308600 PROTEIN"/>
    <property type="match status" value="1"/>
</dbReference>
<dbReference type="Proteomes" id="UP001472677">
    <property type="component" value="Unassembled WGS sequence"/>
</dbReference>
<proteinExistence type="predicted"/>
<organism evidence="1 2">
    <name type="scientific">Hibiscus sabdariffa</name>
    <name type="common">roselle</name>
    <dbReference type="NCBI Taxonomy" id="183260"/>
    <lineage>
        <taxon>Eukaryota</taxon>
        <taxon>Viridiplantae</taxon>
        <taxon>Streptophyta</taxon>
        <taxon>Embryophyta</taxon>
        <taxon>Tracheophyta</taxon>
        <taxon>Spermatophyta</taxon>
        <taxon>Magnoliopsida</taxon>
        <taxon>eudicotyledons</taxon>
        <taxon>Gunneridae</taxon>
        <taxon>Pentapetalae</taxon>
        <taxon>rosids</taxon>
        <taxon>malvids</taxon>
        <taxon>Malvales</taxon>
        <taxon>Malvaceae</taxon>
        <taxon>Malvoideae</taxon>
        <taxon>Hibiscus</taxon>
    </lineage>
</organism>
<dbReference type="EMBL" id="JBBPBM010000304">
    <property type="protein sequence ID" value="KAK8497548.1"/>
    <property type="molecule type" value="Genomic_DNA"/>
</dbReference>
<protein>
    <submittedName>
        <fullName evidence="1">Uncharacterized protein</fullName>
    </submittedName>
</protein>